<keyword evidence="2" id="KW-1185">Reference proteome</keyword>
<dbReference type="AlphaFoldDB" id="A0A285NHM4"/>
<organism evidence="1 2">
    <name type="scientific">Cohaesibacter gelatinilyticus</name>
    <dbReference type="NCBI Taxonomy" id="372072"/>
    <lineage>
        <taxon>Bacteria</taxon>
        <taxon>Pseudomonadati</taxon>
        <taxon>Pseudomonadota</taxon>
        <taxon>Alphaproteobacteria</taxon>
        <taxon>Hyphomicrobiales</taxon>
        <taxon>Cohaesibacteraceae</taxon>
    </lineage>
</organism>
<dbReference type="Proteomes" id="UP000219439">
    <property type="component" value="Unassembled WGS sequence"/>
</dbReference>
<proteinExistence type="predicted"/>
<reference evidence="1 2" key="1">
    <citation type="submission" date="2017-09" db="EMBL/GenBank/DDBJ databases">
        <authorList>
            <person name="Ehlers B."/>
            <person name="Leendertz F.H."/>
        </authorList>
    </citation>
    <scope>NUCLEOTIDE SEQUENCE [LARGE SCALE GENOMIC DNA]</scope>
    <source>
        <strain evidence="1 2">DSM 18289</strain>
    </source>
</reference>
<sequence length="47" mass="5327">MVGRANRQKQDFYLITGTLAQSALGSYLKIAKKILFIAQFQENEPPQ</sequence>
<name>A0A285NHM4_9HYPH</name>
<protein>
    <submittedName>
        <fullName evidence="1">Uncharacterized protein</fullName>
    </submittedName>
</protein>
<evidence type="ECO:0000313" key="2">
    <source>
        <dbReference type="Proteomes" id="UP000219439"/>
    </source>
</evidence>
<dbReference type="EMBL" id="OBEL01000001">
    <property type="protein sequence ID" value="SNZ07376.1"/>
    <property type="molecule type" value="Genomic_DNA"/>
</dbReference>
<gene>
    <name evidence="1" type="ORF">SAMN06265368_0895</name>
</gene>
<accession>A0A285NHM4</accession>
<evidence type="ECO:0000313" key="1">
    <source>
        <dbReference type="EMBL" id="SNZ07376.1"/>
    </source>
</evidence>